<reference evidence="1 2" key="1">
    <citation type="submission" date="2018-06" db="EMBL/GenBank/DDBJ databases">
        <authorList>
            <consortium name="NARMS: The National Antimicrobial Resistance Monitoring System"/>
        </authorList>
    </citation>
    <scope>NUCLEOTIDE SEQUENCE [LARGE SCALE GENOMIC DNA]</scope>
    <source>
        <strain evidence="1 2">FSIS11807978</strain>
    </source>
</reference>
<comment type="caution">
    <text evidence="1">The sequence shown here is derived from an EMBL/GenBank/DDBJ whole genome shotgun (WGS) entry which is preliminary data.</text>
</comment>
<accession>A0A381CGF5</accession>
<dbReference type="Pfam" id="PF12686">
    <property type="entry name" value="DUF3800"/>
    <property type="match status" value="1"/>
</dbReference>
<gene>
    <name evidence="1" type="ORF">C6T04_00460</name>
</gene>
<sequence length="241" mass="28549">MDNMKEFKIFCDESNHLFYKDNPTLCSRVMVLGALKVPSSEIIKINKTIKYLKHKYKYNKEIKWTKLNLSQKGFYDELLEFFFSSVYMWFKAVLIPNKTILQHDIYNQGDHDLFYYKMYYQALHNLIDIDTKIKIYLDYKDTKSGDKIKGLEKVLFNKFKQSVNIKIFTIQSHESNIVQLVDLLIGAISYKARNDIEHVSEIKNYIINKIETLANIELDAGTPPWENKFNIFRIQLSKGEQ</sequence>
<dbReference type="EMBL" id="AACGFG010000001">
    <property type="protein sequence ID" value="EAK4357407.1"/>
    <property type="molecule type" value="Genomic_DNA"/>
</dbReference>
<proteinExistence type="predicted"/>
<protein>
    <submittedName>
        <fullName evidence="1">DUF3800 domain-containing protein</fullName>
    </submittedName>
</protein>
<name>A0A381CGF5_CAMCO</name>
<evidence type="ECO:0000313" key="2">
    <source>
        <dbReference type="Proteomes" id="UP000365807"/>
    </source>
</evidence>
<dbReference type="Proteomes" id="UP000365807">
    <property type="component" value="Unassembled WGS sequence"/>
</dbReference>
<dbReference type="OrthoDB" id="9799211at2"/>
<dbReference type="InterPro" id="IPR024524">
    <property type="entry name" value="DUF3800"/>
</dbReference>
<evidence type="ECO:0000313" key="1">
    <source>
        <dbReference type="EMBL" id="EAK4357407.1"/>
    </source>
</evidence>
<organism evidence="1 2">
    <name type="scientific">Campylobacter coli</name>
    <dbReference type="NCBI Taxonomy" id="195"/>
    <lineage>
        <taxon>Bacteria</taxon>
        <taxon>Pseudomonadati</taxon>
        <taxon>Campylobacterota</taxon>
        <taxon>Epsilonproteobacteria</taxon>
        <taxon>Campylobacterales</taxon>
        <taxon>Campylobacteraceae</taxon>
        <taxon>Campylobacter</taxon>
    </lineage>
</organism>
<dbReference type="AlphaFoldDB" id="A0A381CGF5"/>
<dbReference type="RefSeq" id="WP_002786151.1">
    <property type="nucleotide sequence ID" value="NZ_AP028350.1"/>
</dbReference>